<reference evidence="2 3" key="1">
    <citation type="journal article" date="2008" name="Nat. Biotechnol.">
        <title>Genome sequencing and analysis of the filamentous fungus Penicillium chrysogenum.</title>
        <authorList>
            <person name="van den Berg M.A."/>
            <person name="Albang R."/>
            <person name="Albermann K."/>
            <person name="Badger J.H."/>
            <person name="Daran J.-M."/>
            <person name="Driessen A.J.M."/>
            <person name="Garcia-Estrada C."/>
            <person name="Fedorova N.D."/>
            <person name="Harris D.M."/>
            <person name="Heijne W.H.M."/>
            <person name="Joardar V.S."/>
            <person name="Kiel J.A.K.W."/>
            <person name="Kovalchuk A."/>
            <person name="Martin J.F."/>
            <person name="Nierman W.C."/>
            <person name="Nijland J.G."/>
            <person name="Pronk J.T."/>
            <person name="Roubos J.A."/>
            <person name="van der Klei I.J."/>
            <person name="van Peij N.N.M.E."/>
            <person name="Veenhuis M."/>
            <person name="von Doehren H."/>
            <person name="Wagner C."/>
            <person name="Wortman J.R."/>
            <person name="Bovenberg R.A.L."/>
        </authorList>
    </citation>
    <scope>NUCLEOTIDE SEQUENCE [LARGE SCALE GENOMIC DNA]</scope>
    <source>
        <strain evidence="3">ATCC 28089 / DSM 1075 / NRRL 1951 / Wisconsin 54-1255</strain>
    </source>
</reference>
<dbReference type="OrthoDB" id="284718at2759"/>
<dbReference type="BioCyc" id="PCHR:PC20G07460-MONOMER"/>
<keyword evidence="3" id="KW-1185">Reference proteome</keyword>
<feature type="compositionally biased region" description="Polar residues" evidence="1">
    <location>
        <begin position="21"/>
        <end position="31"/>
    </location>
</feature>
<name>B6HDF2_PENRW</name>
<gene>
    <name evidence="2" type="ORF">Pc20g07460</name>
    <name evidence="2" type="ORF">PCH_Pc20g07460</name>
</gene>
<accession>B6HDF2</accession>
<dbReference type="HOGENOM" id="CLU_1267261_0_0_1"/>
<sequence length="218" mass="24358">MSSKKDMRRADLAIPYVDPPKSSSDADITSTPDLPRFSNVSAIGYFSARTMKADLVIQQAQCQALCPWRPCSLGTGESRTLHKLRTILTNIATQHDRMVRTRRAVNLLTGLSDSETGYPSSSHFSPGWVNPQSRRRLLLHRPTCRFSCPVRCSPYPSRVCRTNLMAWYSDGTHRRMYPEPTELWCTQLNKPSQTYFPLFLPPQAPGGTTGAAPTPLAS</sequence>
<organism evidence="2 3">
    <name type="scientific">Penicillium rubens (strain ATCC 28089 / DSM 1075 / NRRL 1951 / Wisconsin 54-1255)</name>
    <name type="common">Penicillium chrysogenum</name>
    <dbReference type="NCBI Taxonomy" id="500485"/>
    <lineage>
        <taxon>Eukaryota</taxon>
        <taxon>Fungi</taxon>
        <taxon>Dikarya</taxon>
        <taxon>Ascomycota</taxon>
        <taxon>Pezizomycotina</taxon>
        <taxon>Eurotiomycetes</taxon>
        <taxon>Eurotiomycetidae</taxon>
        <taxon>Eurotiales</taxon>
        <taxon>Aspergillaceae</taxon>
        <taxon>Penicillium</taxon>
        <taxon>Penicillium chrysogenum species complex</taxon>
    </lineage>
</organism>
<feature type="compositionally biased region" description="Basic and acidic residues" evidence="1">
    <location>
        <begin position="1"/>
        <end position="11"/>
    </location>
</feature>
<protein>
    <submittedName>
        <fullName evidence="2">Pc20g07460 protein</fullName>
    </submittedName>
</protein>
<feature type="region of interest" description="Disordered" evidence="1">
    <location>
        <begin position="1"/>
        <end position="31"/>
    </location>
</feature>
<evidence type="ECO:0000313" key="3">
    <source>
        <dbReference type="Proteomes" id="UP000000724"/>
    </source>
</evidence>
<dbReference type="AlphaFoldDB" id="B6HDF2"/>
<evidence type="ECO:0000256" key="1">
    <source>
        <dbReference type="SAM" id="MobiDB-lite"/>
    </source>
</evidence>
<proteinExistence type="predicted"/>
<dbReference type="STRING" id="500485.B6HDF2"/>
<evidence type="ECO:0000313" key="2">
    <source>
        <dbReference type="EMBL" id="CAP86075.1"/>
    </source>
</evidence>
<dbReference type="Proteomes" id="UP000000724">
    <property type="component" value="Contig Pc00c20"/>
</dbReference>
<dbReference type="VEuPathDB" id="FungiDB:PCH_Pc20g07460"/>
<dbReference type="EMBL" id="AM920435">
    <property type="protein sequence ID" value="CAP86075.1"/>
    <property type="molecule type" value="Genomic_DNA"/>
</dbReference>